<reference evidence="2 3" key="2">
    <citation type="submission" date="2024-07" db="EMBL/GenBank/DDBJ databases">
        <authorList>
            <person name="Akdeniz Z."/>
        </authorList>
    </citation>
    <scope>NUCLEOTIDE SEQUENCE [LARGE SCALE GENOMIC DNA]</scope>
</reference>
<dbReference type="AlphaFoldDB" id="A0AA86PSE1"/>
<accession>A0AA86PSE1</accession>
<reference evidence="1" key="1">
    <citation type="submission" date="2023-06" db="EMBL/GenBank/DDBJ databases">
        <authorList>
            <person name="Kurt Z."/>
        </authorList>
    </citation>
    <scope>NUCLEOTIDE SEQUENCE</scope>
</reference>
<sequence>MGTSDSAVLNQQSNYQSLCIDIDVSQSNLIAGELVFQRYLHEIFFANPYISLLSELSVQLLEQNIILSYSSESGSNIFQLNGNATVSSQNVLNAYKSLINVQTVKGDKSSLQQTVSNLKSNQINNLIAISTGMINMNQLDEEIDTLQLLNKSIVILVGDQKPSQYIDILQNSKKIKVLQHQPGNEKEIIHSALAYLGLL</sequence>
<name>A0AA86PSE1_9EUKA</name>
<organism evidence="1">
    <name type="scientific">Hexamita inflata</name>
    <dbReference type="NCBI Taxonomy" id="28002"/>
    <lineage>
        <taxon>Eukaryota</taxon>
        <taxon>Metamonada</taxon>
        <taxon>Diplomonadida</taxon>
        <taxon>Hexamitidae</taxon>
        <taxon>Hexamitinae</taxon>
        <taxon>Hexamita</taxon>
    </lineage>
</organism>
<evidence type="ECO:0000313" key="1">
    <source>
        <dbReference type="EMBL" id="CAI9945450.1"/>
    </source>
</evidence>
<dbReference type="EMBL" id="CATOUU010000745">
    <property type="protein sequence ID" value="CAI9945450.1"/>
    <property type="molecule type" value="Genomic_DNA"/>
</dbReference>
<evidence type="ECO:0000313" key="2">
    <source>
        <dbReference type="EMBL" id="CAL6073107.1"/>
    </source>
</evidence>
<comment type="caution">
    <text evidence="1">The sequence shown here is derived from an EMBL/GenBank/DDBJ whole genome shotgun (WGS) entry which is preliminary data.</text>
</comment>
<protein>
    <submittedName>
        <fullName evidence="2">Hypothetical_protein</fullName>
    </submittedName>
</protein>
<keyword evidence="3" id="KW-1185">Reference proteome</keyword>
<dbReference type="EMBL" id="CAXDID020000299">
    <property type="protein sequence ID" value="CAL6073107.1"/>
    <property type="molecule type" value="Genomic_DNA"/>
</dbReference>
<dbReference type="Proteomes" id="UP001642409">
    <property type="component" value="Unassembled WGS sequence"/>
</dbReference>
<gene>
    <name evidence="1" type="ORF">HINF_LOCUS33095</name>
    <name evidence="2" type="ORF">HINF_LOCUS55944</name>
</gene>
<evidence type="ECO:0000313" key="3">
    <source>
        <dbReference type="Proteomes" id="UP001642409"/>
    </source>
</evidence>
<proteinExistence type="predicted"/>